<proteinExistence type="inferred from homology"/>
<name>A0A1G9N2V0_9ACTN</name>
<dbReference type="SUPFAM" id="SSF49863">
    <property type="entry name" value="Hyaluronate lyase-like, C-terminal domain"/>
    <property type="match status" value="1"/>
</dbReference>
<dbReference type="Pfam" id="PF02884">
    <property type="entry name" value="Lyase_8_C"/>
    <property type="match status" value="1"/>
</dbReference>
<dbReference type="Pfam" id="PF08124">
    <property type="entry name" value="Lyase_8_N"/>
    <property type="match status" value="1"/>
</dbReference>
<dbReference type="RefSeq" id="WP_176761798.1">
    <property type="nucleotide sequence ID" value="NZ_FNGP01000006.1"/>
</dbReference>
<evidence type="ECO:0000259" key="7">
    <source>
        <dbReference type="Pfam" id="PF08124"/>
    </source>
</evidence>
<feature type="domain" description="Polysaccharide lyase family 8 C-terminal" evidence="6">
    <location>
        <begin position="701"/>
        <end position="761"/>
    </location>
</feature>
<dbReference type="GO" id="GO:0030246">
    <property type="term" value="F:carbohydrate binding"/>
    <property type="evidence" value="ECO:0007669"/>
    <property type="project" value="InterPro"/>
</dbReference>
<dbReference type="InterPro" id="IPR003159">
    <property type="entry name" value="Lyase_8_central_dom"/>
</dbReference>
<dbReference type="InterPro" id="IPR004103">
    <property type="entry name" value="Lyase_8_C"/>
</dbReference>
<feature type="active site" evidence="4">
    <location>
        <position position="282"/>
    </location>
</feature>
<dbReference type="SUPFAM" id="SSF74650">
    <property type="entry name" value="Galactose mutarotase-like"/>
    <property type="match status" value="1"/>
</dbReference>
<organism evidence="8 9">
    <name type="scientific">Tessaracoccus oleiagri</name>
    <dbReference type="NCBI Taxonomy" id="686624"/>
    <lineage>
        <taxon>Bacteria</taxon>
        <taxon>Bacillati</taxon>
        <taxon>Actinomycetota</taxon>
        <taxon>Actinomycetes</taxon>
        <taxon>Propionibacteriales</taxon>
        <taxon>Propionibacteriaceae</taxon>
        <taxon>Tessaracoccus</taxon>
    </lineage>
</organism>
<gene>
    <name evidence="8" type="ORF">SAMN04488242_2877</name>
</gene>
<evidence type="ECO:0000313" key="8">
    <source>
        <dbReference type="EMBL" id="SDL80195.1"/>
    </source>
</evidence>
<evidence type="ECO:0000256" key="3">
    <source>
        <dbReference type="ARBA" id="ARBA00023239"/>
    </source>
</evidence>
<dbReference type="GO" id="GO:0016837">
    <property type="term" value="F:carbon-oxygen lyase activity, acting on polysaccharides"/>
    <property type="evidence" value="ECO:0007669"/>
    <property type="project" value="UniProtKB-ARBA"/>
</dbReference>
<dbReference type="Gene3D" id="1.50.10.100">
    <property type="entry name" value="Chondroitin AC/alginate lyase"/>
    <property type="match status" value="1"/>
</dbReference>
<keyword evidence="9" id="KW-1185">Reference proteome</keyword>
<dbReference type="GO" id="GO:0005975">
    <property type="term" value="P:carbohydrate metabolic process"/>
    <property type="evidence" value="ECO:0007669"/>
    <property type="project" value="InterPro"/>
</dbReference>
<dbReference type="Pfam" id="PF02278">
    <property type="entry name" value="Lyase_8"/>
    <property type="match status" value="1"/>
</dbReference>
<evidence type="ECO:0000256" key="4">
    <source>
        <dbReference type="PIRSR" id="PIRSR638970-1"/>
    </source>
</evidence>
<evidence type="ECO:0000259" key="5">
    <source>
        <dbReference type="Pfam" id="PF02278"/>
    </source>
</evidence>
<dbReference type="SUPFAM" id="SSF48230">
    <property type="entry name" value="Chondroitin AC/alginate lyase"/>
    <property type="match status" value="1"/>
</dbReference>
<feature type="active site" evidence="4">
    <location>
        <position position="291"/>
    </location>
</feature>
<dbReference type="InterPro" id="IPR006311">
    <property type="entry name" value="TAT_signal"/>
</dbReference>
<dbReference type="InterPro" id="IPR038970">
    <property type="entry name" value="Lyase_8"/>
</dbReference>
<dbReference type="InterPro" id="IPR011071">
    <property type="entry name" value="Lyase_8-like_C"/>
</dbReference>
<dbReference type="Gene3D" id="2.70.98.10">
    <property type="match status" value="1"/>
</dbReference>
<keyword evidence="2" id="KW-0732">Signal</keyword>
<reference evidence="8 9" key="1">
    <citation type="submission" date="2016-10" db="EMBL/GenBank/DDBJ databases">
        <authorList>
            <person name="de Groot N.N."/>
        </authorList>
    </citation>
    <scope>NUCLEOTIDE SEQUENCE [LARGE SCALE GENOMIC DNA]</scope>
    <source>
        <strain evidence="8 9">CGMCC 1.9159</strain>
    </source>
</reference>
<dbReference type="STRING" id="686624.SAMN04488242_2877"/>
<sequence length="815" mass="87931">MAHLSRRTLLEGGGALAIVAAMSPYFAESAAAAPALEPAAVEALRLKWVEDLTSASIIEASPEAFASKIASMDTLVGNFQNPAHRRGMVFLPNKLFNDLDWTVGATEIVKSNNMRLGYANLQTMATAWATPTSIWYGSESLLTNIRRGLAHLNTHIYNDETVWFGNWWSWLIGATKPLADIMAILRPELDQEEIDTYCRAMDHFLPNRDPRLQIHPNGDPATPGIQESNGANRVDICRAFIIRAIVQPDTDLLQASVAALSPTWQYVTSGNGFFKDGSFIQHSTIGYTGTYGLVLLEGLSKLFALLSGSTFDITDPTRSNLTATIEDSFAPFMYNGQMMDAVRGRAVSRYALRSIDNGNELIEYTLRLAKAADPETAARWRGLCRQWIESNSAATIMEGNIARVALVTELLASDVAPVRDATGPRFFPAMDRHVHRGSSSDWAVCVAMCSNRIAWSESSGAENFRGVKTSQGMTYLYLADDDDHFDDEFWSTSDLDAPPGTTVDLTPLPNDPEGQWGETTPPNEWTGGVTADEYAMVGMHLIAPGGTGLVARKSWFTMDDRIVALGSDISTASDAAVQTVVEHRNLGTAPRGLLVDGASVTDETVITDARWAHVEGVGGYVFLDGAPSLRAGLAERQGTWRRNNRNAAAGTEVVQRRHYATLAYDHGTGSAADGSGYAYMMLPRMGAQAAAQEASDPGVAVLRNDHVAQGLSTEGGVVAVNFWKAGTVDTYTARAPLCLIARDRTNNGVRLNVSDPTQTQNVVVFDIAGIHGHGHGRVRGRDAARVQLSRTDTGIAVAVDTSGLAGATVEFEIGG</sequence>
<feature type="domain" description="Polysaccharide lyase 8 N-terminal alpha-helical" evidence="7">
    <location>
        <begin position="94"/>
        <end position="385"/>
    </location>
</feature>
<protein>
    <submittedName>
        <fullName evidence="8">Hyaluronate lyase</fullName>
    </submittedName>
</protein>
<dbReference type="EMBL" id="FNGP01000006">
    <property type="protein sequence ID" value="SDL80195.1"/>
    <property type="molecule type" value="Genomic_DNA"/>
</dbReference>
<dbReference type="InterPro" id="IPR012970">
    <property type="entry name" value="Lyase_8_alpha_N"/>
</dbReference>
<keyword evidence="3 8" id="KW-0456">Lyase</keyword>
<feature type="domain" description="Polysaccharide lyase family 8 central" evidence="5">
    <location>
        <begin position="425"/>
        <end position="684"/>
    </location>
</feature>
<dbReference type="PROSITE" id="PS51318">
    <property type="entry name" value="TAT"/>
    <property type="match status" value="1"/>
</dbReference>
<evidence type="ECO:0000259" key="6">
    <source>
        <dbReference type="Pfam" id="PF02884"/>
    </source>
</evidence>
<feature type="active site" evidence="4">
    <location>
        <position position="345"/>
    </location>
</feature>
<evidence type="ECO:0000256" key="2">
    <source>
        <dbReference type="ARBA" id="ARBA00022729"/>
    </source>
</evidence>
<dbReference type="InterPro" id="IPR011013">
    <property type="entry name" value="Gal_mutarotase_sf_dom"/>
</dbReference>
<dbReference type="InterPro" id="IPR008929">
    <property type="entry name" value="Chondroitin_lyas"/>
</dbReference>
<dbReference type="CDD" id="cd01083">
    <property type="entry name" value="GAG_Lyase"/>
    <property type="match status" value="1"/>
</dbReference>
<comment type="similarity">
    <text evidence="1">Belongs to the polysaccharide lyase 8 family.</text>
</comment>
<evidence type="ECO:0000256" key="1">
    <source>
        <dbReference type="ARBA" id="ARBA00006699"/>
    </source>
</evidence>
<dbReference type="Proteomes" id="UP000199475">
    <property type="component" value="Unassembled WGS sequence"/>
</dbReference>
<dbReference type="PANTHER" id="PTHR38481">
    <property type="entry name" value="HYALURONATE LYASE"/>
    <property type="match status" value="1"/>
</dbReference>
<dbReference type="PANTHER" id="PTHR38481:SF1">
    <property type="entry name" value="HYALURONATE LYASE"/>
    <property type="match status" value="1"/>
</dbReference>
<evidence type="ECO:0000313" key="9">
    <source>
        <dbReference type="Proteomes" id="UP000199475"/>
    </source>
</evidence>
<dbReference type="AlphaFoldDB" id="A0A1G9N2V0"/>
<accession>A0A1G9N2V0</accession>
<dbReference type="Gene3D" id="2.60.220.10">
    <property type="entry name" value="Polysaccharide lyase family 8-like, C-terminal"/>
    <property type="match status" value="1"/>
</dbReference>
<dbReference type="InterPro" id="IPR014718">
    <property type="entry name" value="GH-type_carb-bd"/>
</dbReference>
<dbReference type="GO" id="GO:0005576">
    <property type="term" value="C:extracellular region"/>
    <property type="evidence" value="ECO:0007669"/>
    <property type="project" value="InterPro"/>
</dbReference>